<evidence type="ECO:0000313" key="1">
    <source>
        <dbReference type="EMBL" id="MCX2976686.1"/>
    </source>
</evidence>
<proteinExistence type="predicted"/>
<accession>A0ABT3T355</accession>
<dbReference type="Proteomes" id="UP001143304">
    <property type="component" value="Unassembled WGS sequence"/>
</dbReference>
<dbReference type="InterPro" id="IPR027417">
    <property type="entry name" value="P-loop_NTPase"/>
</dbReference>
<dbReference type="SUPFAM" id="SSF52540">
    <property type="entry name" value="P-loop containing nucleoside triphosphate hydrolases"/>
    <property type="match status" value="1"/>
</dbReference>
<name>A0ABT3T355_9GAMM</name>
<dbReference type="RefSeq" id="WP_279248427.1">
    <property type="nucleotide sequence ID" value="NZ_SHNO01000001.1"/>
</dbReference>
<dbReference type="EMBL" id="SHNO01000001">
    <property type="protein sequence ID" value="MCX2976686.1"/>
    <property type="molecule type" value="Genomic_DNA"/>
</dbReference>
<evidence type="ECO:0000313" key="2">
    <source>
        <dbReference type="Proteomes" id="UP001143304"/>
    </source>
</evidence>
<protein>
    <recommendedName>
        <fullName evidence="3">Sulfotransferase domain-containing protein</fullName>
    </recommendedName>
</protein>
<organism evidence="1 2">
    <name type="scientific">Candidatus Marimicrobium litorale</name>
    <dbReference type="NCBI Taxonomy" id="2518991"/>
    <lineage>
        <taxon>Bacteria</taxon>
        <taxon>Pseudomonadati</taxon>
        <taxon>Pseudomonadota</taxon>
        <taxon>Gammaproteobacteria</taxon>
        <taxon>Cellvibrionales</taxon>
        <taxon>Halieaceae</taxon>
        <taxon>Marimicrobium</taxon>
    </lineage>
</organism>
<keyword evidence="2" id="KW-1185">Reference proteome</keyword>
<dbReference type="Gene3D" id="3.40.50.300">
    <property type="entry name" value="P-loop containing nucleotide triphosphate hydrolases"/>
    <property type="match status" value="1"/>
</dbReference>
<comment type="caution">
    <text evidence="1">The sequence shown here is derived from an EMBL/GenBank/DDBJ whole genome shotgun (WGS) entry which is preliminary data.</text>
</comment>
<reference evidence="1" key="1">
    <citation type="submission" date="2019-02" db="EMBL/GenBank/DDBJ databases">
        <authorList>
            <person name="Li S.-H."/>
        </authorList>
    </citation>
    <scope>NUCLEOTIDE SEQUENCE</scope>
    <source>
        <strain evidence="1">IMCC11814</strain>
    </source>
</reference>
<evidence type="ECO:0008006" key="3">
    <source>
        <dbReference type="Google" id="ProtNLM"/>
    </source>
</evidence>
<sequence length="545" mass="62114">MKVIVHIGTEKTGTSSIQLFLNKNRSALRSNGYHYLQSAGTHNHWALPLYCSDGPRFNDFYRLQSMETGQQLESFKRDFIKRFDDELKSLPRTIHTVIISSEHFHSRLREDSEMQKLKILLGQYFDEVRILCYLREQADTCESWYSTSMKSGATYSFHEFLRRCKPQTYYFNYYEVLQNWARFFGREAVQAAVFDRSRFFDENLLADFAFRIDPEIVAKLDTTIRSVNESLMPMGQALSRALNMQFPADEIDDPDKVVLQACRDVIAQKMTGKGQQIAFERREAIYESFSESNEKLRCEYFPTSDTLFAPPERSGEAVTPIDRGLLPVLNSLFKVLDADKKHSFSAADYQDFWRAIVVSVRDVVEVAEEVLSGGVEVVMSEDDGRLLRRAAMLVEWTDTSTAFRLMTLAHAVSPDLPGIRVKLQSYSEKQAEEQEQGGPVDQAFIILLRGSSDQGVVRDITPETSQRLSEWMRSLNVPSGTHRVLPLSEIMTSASSDRTARNNEPAVESYSLFKARSTQEAVAIAETCPHLEGGGSVELFKVEKF</sequence>
<gene>
    <name evidence="1" type="ORF">EYC82_04900</name>
</gene>